<dbReference type="AlphaFoldDB" id="A0A3E0H5I4"/>
<sequence length="143" mass="15912">MEITFYVLPPDAPLSARATTVCRLAEKALKQKRQVLIVADSKAEAEALDEALWTFKAESFIPHHLVGDGPTPPPPVRVTWQAPPAECRDILVNLGADLAQGFERFNRVIEIVAGTNSEREQAREHWKAYKRQGYGVDAHELPA</sequence>
<dbReference type="Pfam" id="PF04364">
    <property type="entry name" value="DNA_pol3_chi"/>
    <property type="match status" value="1"/>
</dbReference>
<evidence type="ECO:0000313" key="1">
    <source>
        <dbReference type="EMBL" id="REH38793.1"/>
    </source>
</evidence>
<dbReference type="GO" id="GO:0006260">
    <property type="term" value="P:DNA replication"/>
    <property type="evidence" value="ECO:0007669"/>
    <property type="project" value="InterPro"/>
</dbReference>
<protein>
    <submittedName>
        <fullName evidence="1">DNA polymerase III chi subunit</fullName>
    </submittedName>
</protein>
<dbReference type="InterPro" id="IPR036768">
    <property type="entry name" value="PolIII_chi_sf"/>
</dbReference>
<dbReference type="Proteomes" id="UP000256774">
    <property type="component" value="Unassembled WGS sequence"/>
</dbReference>
<dbReference type="EMBL" id="QUNR01000002">
    <property type="protein sequence ID" value="REH38793.1"/>
    <property type="molecule type" value="Genomic_DNA"/>
</dbReference>
<reference evidence="1 2" key="1">
    <citation type="submission" date="2018-08" db="EMBL/GenBank/DDBJ databases">
        <title>Genomic Encyclopedia of Type Strains, Phase IV (KMG-IV): sequencing the most valuable type-strain genomes for metagenomic binning, comparative biology and taxonomic classification.</title>
        <authorList>
            <person name="Goeker M."/>
        </authorList>
    </citation>
    <scope>NUCLEOTIDE SEQUENCE [LARGE SCALE GENOMIC DNA]</scope>
    <source>
        <strain evidence="1 2">DSM 26022</strain>
    </source>
</reference>
<keyword evidence="2" id="KW-1185">Reference proteome</keyword>
<dbReference type="InterPro" id="IPR007459">
    <property type="entry name" value="DNA_pol3_chi"/>
</dbReference>
<gene>
    <name evidence="1" type="ORF">DFR26_0956</name>
</gene>
<dbReference type="Gene3D" id="3.40.50.10110">
    <property type="entry name" value="DNA polymerase III subunit chi"/>
    <property type="match status" value="1"/>
</dbReference>
<dbReference type="PANTHER" id="PTHR38767:SF1">
    <property type="entry name" value="DNA POLYMERASE III SUBUNIT CHI"/>
    <property type="match status" value="1"/>
</dbReference>
<accession>A0A3E0H5I4</accession>
<comment type="caution">
    <text evidence="1">The sequence shown here is derived from an EMBL/GenBank/DDBJ whole genome shotgun (WGS) entry which is preliminary data.</text>
</comment>
<dbReference type="GO" id="GO:0003887">
    <property type="term" value="F:DNA-directed DNA polymerase activity"/>
    <property type="evidence" value="ECO:0007669"/>
    <property type="project" value="InterPro"/>
</dbReference>
<dbReference type="OrthoDB" id="5297568at2"/>
<dbReference type="SUPFAM" id="SSF102400">
    <property type="entry name" value="DNA polymerase III chi subunit"/>
    <property type="match status" value="1"/>
</dbReference>
<proteinExistence type="predicted"/>
<dbReference type="GO" id="GO:0003677">
    <property type="term" value="F:DNA binding"/>
    <property type="evidence" value="ECO:0007669"/>
    <property type="project" value="InterPro"/>
</dbReference>
<evidence type="ECO:0000313" key="2">
    <source>
        <dbReference type="Proteomes" id="UP000256774"/>
    </source>
</evidence>
<dbReference type="PANTHER" id="PTHR38767">
    <property type="entry name" value="DNA POLYMERASE III SUBUNIT CHI"/>
    <property type="match status" value="1"/>
</dbReference>
<organism evidence="1 2">
    <name type="scientific">Paraperlucidibaca baekdonensis</name>
    <dbReference type="NCBI Taxonomy" id="748120"/>
    <lineage>
        <taxon>Bacteria</taxon>
        <taxon>Pseudomonadati</taxon>
        <taxon>Pseudomonadota</taxon>
        <taxon>Gammaproteobacteria</taxon>
        <taxon>Moraxellales</taxon>
        <taxon>Moraxellaceae</taxon>
        <taxon>Paraperlucidibaca</taxon>
    </lineage>
</organism>
<name>A0A3E0H5I4_9GAMM</name>
<dbReference type="RefSeq" id="WP_116207822.1">
    <property type="nucleotide sequence ID" value="NZ_QUNR01000002.1"/>
</dbReference>
<dbReference type="GO" id="GO:0032298">
    <property type="term" value="P:positive regulation of DNA-templated DNA replication initiation"/>
    <property type="evidence" value="ECO:0007669"/>
    <property type="project" value="TreeGrafter"/>
</dbReference>